<organism evidence="1 2">
    <name type="scientific">Brassica cretica</name>
    <name type="common">Mustard</name>
    <dbReference type="NCBI Taxonomy" id="69181"/>
    <lineage>
        <taxon>Eukaryota</taxon>
        <taxon>Viridiplantae</taxon>
        <taxon>Streptophyta</taxon>
        <taxon>Embryophyta</taxon>
        <taxon>Tracheophyta</taxon>
        <taxon>Spermatophyta</taxon>
        <taxon>Magnoliopsida</taxon>
        <taxon>eudicotyledons</taxon>
        <taxon>Gunneridae</taxon>
        <taxon>Pentapetalae</taxon>
        <taxon>rosids</taxon>
        <taxon>malvids</taxon>
        <taxon>Brassicales</taxon>
        <taxon>Brassicaceae</taxon>
        <taxon>Brassiceae</taxon>
        <taxon>Brassica</taxon>
    </lineage>
</organism>
<reference evidence="1 2" key="1">
    <citation type="journal article" date="2020" name="BMC Genomics">
        <title>Intraspecific diversification of the crop wild relative Brassica cretica Lam. using demographic model selection.</title>
        <authorList>
            <person name="Kioukis A."/>
            <person name="Michalopoulou V.A."/>
            <person name="Briers L."/>
            <person name="Pirintsos S."/>
            <person name="Studholme D.J."/>
            <person name="Pavlidis P."/>
            <person name="Sarris P.F."/>
        </authorList>
    </citation>
    <scope>NUCLEOTIDE SEQUENCE [LARGE SCALE GENOMIC DNA]</scope>
    <source>
        <strain evidence="2">cv. PFS-1207/04</strain>
    </source>
</reference>
<evidence type="ECO:0000313" key="1">
    <source>
        <dbReference type="EMBL" id="KAF3569496.1"/>
    </source>
</evidence>
<dbReference type="EMBL" id="QGKV02000759">
    <property type="protein sequence ID" value="KAF3569496.1"/>
    <property type="molecule type" value="Genomic_DNA"/>
</dbReference>
<proteinExistence type="predicted"/>
<sequence>MEMVWLCGLSQESWDKREEEPIANARMCCRFSFSAADRRPGEVREHHPSLNCYSLSSICCGCEDRLRMPSPLTLSLFFFSVKSSSSSSFIGDFEALTSAQDLPQTSSLILTTHILYGSIFFYPGLCTSVLANPEAIKTHMIQACDENRSYVSLQRFWYSSKIATSLSLRDGNKVSGGLTSAKEEQFSNISASLPIVRDLKHLNPMDI</sequence>
<gene>
    <name evidence="1" type="ORF">DY000_02017135</name>
</gene>
<evidence type="ECO:0000313" key="2">
    <source>
        <dbReference type="Proteomes" id="UP000266723"/>
    </source>
</evidence>
<name>A0ABQ7DB58_BRACR</name>
<accession>A0ABQ7DB58</accession>
<dbReference type="Proteomes" id="UP000266723">
    <property type="component" value="Unassembled WGS sequence"/>
</dbReference>
<comment type="caution">
    <text evidence="1">The sequence shown here is derived from an EMBL/GenBank/DDBJ whole genome shotgun (WGS) entry which is preliminary data.</text>
</comment>
<keyword evidence="2" id="KW-1185">Reference proteome</keyword>
<protein>
    <submittedName>
        <fullName evidence="1">Uncharacterized protein</fullName>
    </submittedName>
</protein>